<protein>
    <submittedName>
        <fullName evidence="7">ABC-2 family transporter protein</fullName>
    </submittedName>
</protein>
<keyword evidence="3 5" id="KW-1133">Transmembrane helix</keyword>
<feature type="transmembrane region" description="Helical" evidence="5">
    <location>
        <begin position="311"/>
        <end position="330"/>
    </location>
</feature>
<evidence type="ECO:0000256" key="4">
    <source>
        <dbReference type="ARBA" id="ARBA00023136"/>
    </source>
</evidence>
<evidence type="ECO:0000256" key="5">
    <source>
        <dbReference type="SAM" id="Phobius"/>
    </source>
</evidence>
<keyword evidence="4 5" id="KW-0472">Membrane</keyword>
<dbReference type="GO" id="GO:0016020">
    <property type="term" value="C:membrane"/>
    <property type="evidence" value="ECO:0007669"/>
    <property type="project" value="UniProtKB-SubCell"/>
</dbReference>
<name>A0A1G5K0L7_9FIRM</name>
<evidence type="ECO:0000256" key="3">
    <source>
        <dbReference type="ARBA" id="ARBA00022989"/>
    </source>
</evidence>
<dbReference type="STRING" id="1120976.SAMN03080606_03146"/>
<evidence type="ECO:0000313" key="8">
    <source>
        <dbReference type="Proteomes" id="UP000198636"/>
    </source>
</evidence>
<evidence type="ECO:0000259" key="6">
    <source>
        <dbReference type="PROSITE" id="PS51012"/>
    </source>
</evidence>
<sequence>MNSMYIAINFIRRVIRERSTLLYFLVFPILAGILATSMAQQKEIEVGILKASEDNRLIQVLEEDQRYKVILLEDVTAEHAIRNNVVDFALEVGNDNLAEEDNLSNLRIYALKDNQDLQVFKGLIEGYILRGEINYDNEAGGFGEGRMVLGFLTMFILMFMASTIGLLLEDRRGKTLMRMFSTPVSEYDITMGTLLGSLVIGMIQILLFLGLTRGILRIQYEVSMLNIYFILLFFLVAATGLALGVAGFITDTEKYSVVSTLIVVPTCLLGGSFFPVTFMPEKMRIISHFLPQKWLMEAYDNLVAGMAIGDVLNNLGILLLFAAVFFTFGLKTLKPSAEEL</sequence>
<feature type="transmembrane region" description="Helical" evidence="5">
    <location>
        <begin position="189"/>
        <end position="215"/>
    </location>
</feature>
<dbReference type="EMBL" id="FMUS01000022">
    <property type="protein sequence ID" value="SCY93650.1"/>
    <property type="molecule type" value="Genomic_DNA"/>
</dbReference>
<dbReference type="PANTHER" id="PTHR43027">
    <property type="entry name" value="DOXORUBICIN RESISTANCE ABC TRANSPORTER PERMEASE PROTEIN DRRC-RELATED"/>
    <property type="match status" value="1"/>
</dbReference>
<dbReference type="RefSeq" id="WP_176759058.1">
    <property type="nucleotide sequence ID" value="NZ_FMUS01000022.1"/>
</dbReference>
<gene>
    <name evidence="7" type="ORF">SAMN03080606_03146</name>
</gene>
<feature type="transmembrane region" description="Helical" evidence="5">
    <location>
        <begin position="227"/>
        <end position="248"/>
    </location>
</feature>
<accession>A0A1G5K0L7</accession>
<dbReference type="InterPro" id="IPR047817">
    <property type="entry name" value="ABC2_TM_bact-type"/>
</dbReference>
<feature type="transmembrane region" description="Helical" evidence="5">
    <location>
        <begin position="255"/>
        <end position="274"/>
    </location>
</feature>
<feature type="transmembrane region" description="Helical" evidence="5">
    <location>
        <begin position="21"/>
        <end position="39"/>
    </location>
</feature>
<keyword evidence="8" id="KW-1185">Reference proteome</keyword>
<organism evidence="7 8">
    <name type="scientific">Alkaliphilus peptidifermentans DSM 18978</name>
    <dbReference type="NCBI Taxonomy" id="1120976"/>
    <lineage>
        <taxon>Bacteria</taxon>
        <taxon>Bacillati</taxon>
        <taxon>Bacillota</taxon>
        <taxon>Clostridia</taxon>
        <taxon>Peptostreptococcales</taxon>
        <taxon>Natronincolaceae</taxon>
        <taxon>Alkaliphilus</taxon>
    </lineage>
</organism>
<feature type="transmembrane region" description="Helical" evidence="5">
    <location>
        <begin position="147"/>
        <end position="168"/>
    </location>
</feature>
<dbReference type="InterPro" id="IPR013525">
    <property type="entry name" value="ABC2_TM"/>
</dbReference>
<evidence type="ECO:0000256" key="1">
    <source>
        <dbReference type="ARBA" id="ARBA00004141"/>
    </source>
</evidence>
<feature type="domain" description="ABC transmembrane type-2" evidence="6">
    <location>
        <begin position="105"/>
        <end position="336"/>
    </location>
</feature>
<proteinExistence type="predicted"/>
<dbReference type="GO" id="GO:0140359">
    <property type="term" value="F:ABC-type transporter activity"/>
    <property type="evidence" value="ECO:0007669"/>
    <property type="project" value="InterPro"/>
</dbReference>
<comment type="subcellular location">
    <subcellularLocation>
        <location evidence="1">Membrane</location>
        <topology evidence="1">Multi-pass membrane protein</topology>
    </subcellularLocation>
</comment>
<dbReference type="AlphaFoldDB" id="A0A1G5K0L7"/>
<evidence type="ECO:0000256" key="2">
    <source>
        <dbReference type="ARBA" id="ARBA00022692"/>
    </source>
</evidence>
<dbReference type="Proteomes" id="UP000198636">
    <property type="component" value="Unassembled WGS sequence"/>
</dbReference>
<dbReference type="InterPro" id="IPR052902">
    <property type="entry name" value="ABC-2_transporter"/>
</dbReference>
<dbReference type="PROSITE" id="PS51012">
    <property type="entry name" value="ABC_TM2"/>
    <property type="match status" value="1"/>
</dbReference>
<dbReference type="Pfam" id="PF12698">
    <property type="entry name" value="ABC2_membrane_3"/>
    <property type="match status" value="1"/>
</dbReference>
<keyword evidence="2 5" id="KW-0812">Transmembrane</keyword>
<dbReference type="PANTHER" id="PTHR43027:SF1">
    <property type="entry name" value="DOXORUBICIN RESISTANCE ABC TRANSPORTER PERMEASE PROTEIN DRRC-RELATED"/>
    <property type="match status" value="1"/>
</dbReference>
<evidence type="ECO:0000313" key="7">
    <source>
        <dbReference type="EMBL" id="SCY93650.1"/>
    </source>
</evidence>
<reference evidence="7 8" key="1">
    <citation type="submission" date="2016-10" db="EMBL/GenBank/DDBJ databases">
        <authorList>
            <person name="de Groot N.N."/>
        </authorList>
    </citation>
    <scope>NUCLEOTIDE SEQUENCE [LARGE SCALE GENOMIC DNA]</scope>
    <source>
        <strain evidence="7 8">DSM 18978</strain>
    </source>
</reference>